<accession>A0A9P7C015</accession>
<dbReference type="PANTHER" id="PTHR32552">
    <property type="entry name" value="FERRICHROME IRON RECEPTOR-RELATED"/>
    <property type="match status" value="1"/>
</dbReference>
<evidence type="ECO:0000256" key="8">
    <source>
        <dbReference type="ARBA" id="ARBA00023077"/>
    </source>
</evidence>
<feature type="domain" description="TonB-dependent receptor-like beta-barrel" evidence="11">
    <location>
        <begin position="3"/>
        <end position="109"/>
    </location>
</feature>
<comment type="subcellular location">
    <subcellularLocation>
        <location evidence="1">Cell outer membrane</location>
        <topology evidence="1">Multi-pass membrane protein</topology>
    </subcellularLocation>
</comment>
<keyword evidence="3" id="KW-0410">Iron transport</keyword>
<proteinExistence type="predicted"/>
<name>A0A9P7C015_9FUNG</name>
<reference evidence="12 13" key="1">
    <citation type="journal article" date="2020" name="Microb. Genom.">
        <title>Genetic diversity of clinical and environmental Mucorales isolates obtained from an investigation of mucormycosis cases among solid organ transplant recipients.</title>
        <authorList>
            <person name="Nguyen M.H."/>
            <person name="Kaul D."/>
            <person name="Muto C."/>
            <person name="Cheng S.J."/>
            <person name="Richter R.A."/>
            <person name="Bruno V.M."/>
            <person name="Liu G."/>
            <person name="Beyhan S."/>
            <person name="Sundermann A.J."/>
            <person name="Mounaud S."/>
            <person name="Pasculle A.W."/>
            <person name="Nierman W.C."/>
            <person name="Driscoll E."/>
            <person name="Cumbie R."/>
            <person name="Clancy C.J."/>
            <person name="Dupont C.L."/>
        </authorList>
    </citation>
    <scope>NUCLEOTIDE SEQUENCE [LARGE SCALE GENOMIC DNA]</scope>
    <source>
        <strain evidence="12 13">GL24</strain>
    </source>
</reference>
<evidence type="ECO:0000313" key="13">
    <source>
        <dbReference type="Proteomes" id="UP000740926"/>
    </source>
</evidence>
<keyword evidence="4" id="KW-0812">Transmembrane</keyword>
<evidence type="ECO:0000259" key="11">
    <source>
        <dbReference type="Pfam" id="PF00593"/>
    </source>
</evidence>
<dbReference type="GO" id="GO:0015344">
    <property type="term" value="F:siderophore uptake transmembrane transporter activity"/>
    <property type="evidence" value="ECO:0007669"/>
    <property type="project" value="TreeGrafter"/>
</dbReference>
<dbReference type="InterPro" id="IPR010917">
    <property type="entry name" value="TonB_rcpt_CS"/>
</dbReference>
<evidence type="ECO:0000256" key="3">
    <source>
        <dbReference type="ARBA" id="ARBA00022496"/>
    </source>
</evidence>
<dbReference type="PROSITE" id="PS01156">
    <property type="entry name" value="TONB_DEPENDENT_REC_2"/>
    <property type="match status" value="1"/>
</dbReference>
<evidence type="ECO:0000256" key="1">
    <source>
        <dbReference type="ARBA" id="ARBA00004571"/>
    </source>
</evidence>
<comment type="caution">
    <text evidence="12">The sequence shown here is derived from an EMBL/GenBank/DDBJ whole genome shotgun (WGS) entry which is preliminary data.</text>
</comment>
<evidence type="ECO:0000256" key="2">
    <source>
        <dbReference type="ARBA" id="ARBA00022448"/>
    </source>
</evidence>
<protein>
    <recommendedName>
        <fullName evidence="11">TonB-dependent receptor-like beta-barrel domain-containing protein</fullName>
    </recommendedName>
</protein>
<keyword evidence="9" id="KW-0472">Membrane</keyword>
<dbReference type="Pfam" id="PF00593">
    <property type="entry name" value="TonB_dep_Rec_b-barrel"/>
    <property type="match status" value="1"/>
</dbReference>
<dbReference type="Gene3D" id="2.40.170.20">
    <property type="entry name" value="TonB-dependent receptor, beta-barrel domain"/>
    <property type="match status" value="1"/>
</dbReference>
<organism evidence="12 13">
    <name type="scientific">Rhizopus delemar</name>
    <dbReference type="NCBI Taxonomy" id="936053"/>
    <lineage>
        <taxon>Eukaryota</taxon>
        <taxon>Fungi</taxon>
        <taxon>Fungi incertae sedis</taxon>
        <taxon>Mucoromycota</taxon>
        <taxon>Mucoromycotina</taxon>
        <taxon>Mucoromycetes</taxon>
        <taxon>Mucorales</taxon>
        <taxon>Mucorineae</taxon>
        <taxon>Rhizopodaceae</taxon>
        <taxon>Rhizopus</taxon>
    </lineage>
</organism>
<keyword evidence="5" id="KW-0732">Signal</keyword>
<evidence type="ECO:0000256" key="7">
    <source>
        <dbReference type="ARBA" id="ARBA00023065"/>
    </source>
</evidence>
<dbReference type="PROSITE" id="PS52016">
    <property type="entry name" value="TONB_DEPENDENT_REC_3"/>
    <property type="match status" value="1"/>
</dbReference>
<gene>
    <name evidence="12" type="ORF">G6F50_017232</name>
</gene>
<keyword evidence="10" id="KW-0998">Cell outer membrane</keyword>
<evidence type="ECO:0000256" key="6">
    <source>
        <dbReference type="ARBA" id="ARBA00023004"/>
    </source>
</evidence>
<dbReference type="InterPro" id="IPR036942">
    <property type="entry name" value="Beta-barrel_TonB_sf"/>
</dbReference>
<evidence type="ECO:0000313" key="12">
    <source>
        <dbReference type="EMBL" id="KAG1530561.1"/>
    </source>
</evidence>
<dbReference type="EMBL" id="JAANIU010012256">
    <property type="protein sequence ID" value="KAG1530561.1"/>
    <property type="molecule type" value="Genomic_DNA"/>
</dbReference>
<keyword evidence="8" id="KW-0798">TonB box</keyword>
<keyword evidence="6" id="KW-0408">Iron</keyword>
<evidence type="ECO:0000256" key="10">
    <source>
        <dbReference type="ARBA" id="ARBA00023237"/>
    </source>
</evidence>
<sequence>MELDLLADITERWVLNLTYAYNDARVKDAGPGGITNASGDRFANAPRNKVGLWTRYDLPSINSAIGFGVDHVGERVSLDGQTVKAYTVFDVSWKTTWKQWQFQANVKNLFDKVYAASGFIERNGHFPGEPRRVYVQAAYSF</sequence>
<evidence type="ECO:0000256" key="4">
    <source>
        <dbReference type="ARBA" id="ARBA00022692"/>
    </source>
</evidence>
<keyword evidence="2" id="KW-0813">Transport</keyword>
<dbReference type="SUPFAM" id="SSF56935">
    <property type="entry name" value="Porins"/>
    <property type="match status" value="1"/>
</dbReference>
<keyword evidence="13" id="KW-1185">Reference proteome</keyword>
<evidence type="ECO:0000256" key="5">
    <source>
        <dbReference type="ARBA" id="ARBA00022729"/>
    </source>
</evidence>
<dbReference type="PANTHER" id="PTHR32552:SF68">
    <property type="entry name" value="FERRICHROME OUTER MEMBRANE TRANSPORTER_PHAGE RECEPTOR"/>
    <property type="match status" value="1"/>
</dbReference>
<dbReference type="Proteomes" id="UP000740926">
    <property type="component" value="Unassembled WGS sequence"/>
</dbReference>
<dbReference type="InterPro" id="IPR039426">
    <property type="entry name" value="TonB-dep_rcpt-like"/>
</dbReference>
<dbReference type="InterPro" id="IPR000531">
    <property type="entry name" value="Beta-barrel_TonB"/>
</dbReference>
<evidence type="ECO:0000256" key="9">
    <source>
        <dbReference type="ARBA" id="ARBA00023136"/>
    </source>
</evidence>
<keyword evidence="7" id="KW-0406">Ion transport</keyword>
<dbReference type="AlphaFoldDB" id="A0A9P7C015"/>